<protein>
    <submittedName>
        <fullName evidence="1">Sulfoquinovosyl transferase SQD2-like</fullName>
    </submittedName>
</protein>
<keyword evidence="2" id="KW-1185">Reference proteome</keyword>
<name>A0ACC1X0E7_MELAZ</name>
<organism evidence="1 2">
    <name type="scientific">Melia azedarach</name>
    <name type="common">Chinaberry tree</name>
    <dbReference type="NCBI Taxonomy" id="155640"/>
    <lineage>
        <taxon>Eukaryota</taxon>
        <taxon>Viridiplantae</taxon>
        <taxon>Streptophyta</taxon>
        <taxon>Embryophyta</taxon>
        <taxon>Tracheophyta</taxon>
        <taxon>Spermatophyta</taxon>
        <taxon>Magnoliopsida</taxon>
        <taxon>eudicotyledons</taxon>
        <taxon>Gunneridae</taxon>
        <taxon>Pentapetalae</taxon>
        <taxon>rosids</taxon>
        <taxon>malvids</taxon>
        <taxon>Sapindales</taxon>
        <taxon>Meliaceae</taxon>
        <taxon>Melia</taxon>
    </lineage>
</organism>
<comment type="caution">
    <text evidence="1">The sequence shown here is derived from an EMBL/GenBank/DDBJ whole genome shotgun (WGS) entry which is preliminary data.</text>
</comment>
<gene>
    <name evidence="1" type="ORF">OWV82_021390</name>
</gene>
<reference evidence="1 2" key="1">
    <citation type="journal article" date="2023" name="Science">
        <title>Complex scaffold remodeling in plant triterpene biosynthesis.</title>
        <authorList>
            <person name="De La Pena R."/>
            <person name="Hodgson H."/>
            <person name="Liu J.C."/>
            <person name="Stephenson M.J."/>
            <person name="Martin A.C."/>
            <person name="Owen C."/>
            <person name="Harkess A."/>
            <person name="Leebens-Mack J."/>
            <person name="Jimenez L.E."/>
            <person name="Osbourn A."/>
            <person name="Sattely E.S."/>
        </authorList>
    </citation>
    <scope>NUCLEOTIDE SEQUENCE [LARGE SCALE GENOMIC DNA]</scope>
    <source>
        <strain evidence="2">cv. JPN11</strain>
        <tissue evidence="1">Leaf</tissue>
    </source>
</reference>
<evidence type="ECO:0000313" key="1">
    <source>
        <dbReference type="EMBL" id="KAJ4704488.1"/>
    </source>
</evidence>
<sequence length="566" mass="63717">MPSSWLPPFKEYPFFVYYSIPARFLQKPLHLSIIQAILARFRSIILTILQLTTIMASSSLSINPSLSPSYLFTTTTTTTSSPSTSSLSFKVSAFSSSRAKPICLNCQSAGFFTVNSQKSRRKLQGFGVEANNSNMTISEVREEEEENPPLLDSENNSRPRRIALFVEPSPFAYVSGYKNRFQNFIRYLREMGDEVMVVTTHEGVPQEFYGAKLIGSRSFPCPWYQKVPLSLALSPRIISEVARFKPDIIHASSPGIMVFGALAIAKLLCVPIVMSYHTHVPVYIPRYTFSWLVKPMWLIIKFLHRAADLTLVPSAAIGRDLEAARVTAANKIRLWNKGVDSESFHPRFHSQEMRCRLSGGEPEKPLIVHVGRLGVEKSLDFLKRVMDRLPDVRIAFIGDGPYREELEKMFAGMPAMFTGMLLGEELSQAYASGDVFVMPSESETLGLVVLEAMSSGIPVVGARAGGIPDIIPADQEGKTGYLFNPGDLDDCLSKLEPLLYNKELRETMGVAARQEMEKYDWKAATRKIRNEQYNAAIWFWRKKRVQLLRPLQWLAKRIFPSAEVNC</sequence>
<proteinExistence type="predicted"/>
<evidence type="ECO:0000313" key="2">
    <source>
        <dbReference type="Proteomes" id="UP001164539"/>
    </source>
</evidence>
<dbReference type="EMBL" id="CM051405">
    <property type="protein sequence ID" value="KAJ4704488.1"/>
    <property type="molecule type" value="Genomic_DNA"/>
</dbReference>
<dbReference type="Proteomes" id="UP001164539">
    <property type="component" value="Chromosome 12"/>
</dbReference>
<accession>A0ACC1X0E7</accession>